<name>A0A9D4TJ06_CHLVU</name>
<proteinExistence type="predicted"/>
<dbReference type="AlphaFoldDB" id="A0A9D4TJ06"/>
<evidence type="ECO:0000313" key="2">
    <source>
        <dbReference type="Proteomes" id="UP001055712"/>
    </source>
</evidence>
<organism evidence="1 2">
    <name type="scientific">Chlorella vulgaris</name>
    <name type="common">Green alga</name>
    <dbReference type="NCBI Taxonomy" id="3077"/>
    <lineage>
        <taxon>Eukaryota</taxon>
        <taxon>Viridiplantae</taxon>
        <taxon>Chlorophyta</taxon>
        <taxon>core chlorophytes</taxon>
        <taxon>Trebouxiophyceae</taxon>
        <taxon>Chlorellales</taxon>
        <taxon>Chlorellaceae</taxon>
        <taxon>Chlorella clade</taxon>
        <taxon>Chlorella</taxon>
    </lineage>
</organism>
<gene>
    <name evidence="1" type="ORF">D9Q98_006857</name>
</gene>
<protein>
    <submittedName>
        <fullName evidence="1">Uncharacterized protein</fullName>
    </submittedName>
</protein>
<dbReference type="PANTHER" id="PTHR35763:SF1">
    <property type="entry name" value="OS11G0133900 PROTEIN"/>
    <property type="match status" value="1"/>
</dbReference>
<evidence type="ECO:0000313" key="1">
    <source>
        <dbReference type="EMBL" id="KAI3426913.1"/>
    </source>
</evidence>
<dbReference type="OrthoDB" id="549775at2759"/>
<sequence>MAAAEARQVLRTLLRAVDRNITSASGNRQWRDFVLAEARRWEQLGGNADRQMALQQARDYAFLINSVRDHKELLLSYNIGIPVEQREQDMNKRAANMVGLQMPKVLE</sequence>
<dbReference type="EMBL" id="SIDB01000010">
    <property type="protein sequence ID" value="KAI3426913.1"/>
    <property type="molecule type" value="Genomic_DNA"/>
</dbReference>
<accession>A0A9D4TJ06</accession>
<reference evidence="1" key="1">
    <citation type="journal article" date="2019" name="Plant J.">
        <title>Chlorella vulgaris genome assembly and annotation reveals the molecular basis for metabolic acclimation to high light conditions.</title>
        <authorList>
            <person name="Cecchin M."/>
            <person name="Marcolungo L."/>
            <person name="Rossato M."/>
            <person name="Girolomoni L."/>
            <person name="Cosentino E."/>
            <person name="Cuine S."/>
            <person name="Li-Beisson Y."/>
            <person name="Delledonne M."/>
            <person name="Ballottari M."/>
        </authorList>
    </citation>
    <scope>NUCLEOTIDE SEQUENCE</scope>
    <source>
        <strain evidence="1">211/11P</strain>
    </source>
</reference>
<dbReference type="Proteomes" id="UP001055712">
    <property type="component" value="Unassembled WGS sequence"/>
</dbReference>
<dbReference type="PANTHER" id="PTHR35763">
    <property type="entry name" value="COMPLEX 1 LYR-LIKE PROTEIN"/>
    <property type="match status" value="1"/>
</dbReference>
<reference evidence="1" key="2">
    <citation type="submission" date="2020-11" db="EMBL/GenBank/DDBJ databases">
        <authorList>
            <person name="Cecchin M."/>
            <person name="Marcolungo L."/>
            <person name="Rossato M."/>
            <person name="Girolomoni L."/>
            <person name="Cosentino E."/>
            <person name="Cuine S."/>
            <person name="Li-Beisson Y."/>
            <person name="Delledonne M."/>
            <person name="Ballottari M."/>
        </authorList>
    </citation>
    <scope>NUCLEOTIDE SEQUENCE</scope>
    <source>
        <strain evidence="1">211/11P</strain>
        <tissue evidence="1">Whole cell</tissue>
    </source>
</reference>
<dbReference type="Pfam" id="PF13233">
    <property type="entry name" value="Complex1_LYR_2"/>
    <property type="match status" value="1"/>
</dbReference>
<comment type="caution">
    <text evidence="1">The sequence shown here is derived from an EMBL/GenBank/DDBJ whole genome shotgun (WGS) entry which is preliminary data.</text>
</comment>
<keyword evidence="2" id="KW-1185">Reference proteome</keyword>